<dbReference type="Proteomes" id="UP000515317">
    <property type="component" value="Chromosome"/>
</dbReference>
<keyword evidence="3" id="KW-1185">Reference proteome</keyword>
<dbReference type="KEGG" id="tso:IZ6_04020"/>
<name>A0A6S6QP32_9HYPH</name>
<dbReference type="RefSeq" id="WP_222876361.1">
    <property type="nucleotide sequence ID" value="NZ_AP023361.1"/>
</dbReference>
<dbReference type="AlphaFoldDB" id="A0A6S6QP32"/>
<dbReference type="EMBL" id="AP023361">
    <property type="protein sequence ID" value="BCJ89667.1"/>
    <property type="molecule type" value="Genomic_DNA"/>
</dbReference>
<keyword evidence="1" id="KW-0812">Transmembrane</keyword>
<proteinExistence type="predicted"/>
<accession>A0A6S6QP32</accession>
<gene>
    <name evidence="2" type="ORF">IZ6_04020</name>
</gene>
<evidence type="ECO:0000313" key="2">
    <source>
        <dbReference type="EMBL" id="BCJ89667.1"/>
    </source>
</evidence>
<protein>
    <submittedName>
        <fullName evidence="2">Uncharacterized protein</fullName>
    </submittedName>
</protein>
<keyword evidence="1" id="KW-1133">Transmembrane helix</keyword>
<sequence>MQHIIMPPQHIIIGMPILFMFIICWQQAMNMSFMDASIGIISQTMPLSVILQETVHIIIGMGIGMPFIMPPMFIIGIIPPIMGMLIAAFVMTIAPRVSISGNAVAASRPGHR</sequence>
<keyword evidence="1" id="KW-0472">Membrane</keyword>
<evidence type="ECO:0000256" key="1">
    <source>
        <dbReference type="SAM" id="Phobius"/>
    </source>
</evidence>
<evidence type="ECO:0000313" key="3">
    <source>
        <dbReference type="Proteomes" id="UP000515317"/>
    </source>
</evidence>
<feature type="transmembrane region" description="Helical" evidence="1">
    <location>
        <begin position="73"/>
        <end position="94"/>
    </location>
</feature>
<organism evidence="2 3">
    <name type="scientific">Terrihabitans soli</name>
    <dbReference type="NCBI Taxonomy" id="708113"/>
    <lineage>
        <taxon>Bacteria</taxon>
        <taxon>Pseudomonadati</taxon>
        <taxon>Pseudomonadota</taxon>
        <taxon>Alphaproteobacteria</taxon>
        <taxon>Hyphomicrobiales</taxon>
        <taxon>Terrihabitans</taxon>
    </lineage>
</organism>
<feature type="transmembrane region" description="Helical" evidence="1">
    <location>
        <begin position="6"/>
        <end position="25"/>
    </location>
</feature>
<feature type="transmembrane region" description="Helical" evidence="1">
    <location>
        <begin position="46"/>
        <end position="67"/>
    </location>
</feature>
<reference evidence="2 3" key="1">
    <citation type="submission" date="2020-08" db="EMBL/GenBank/DDBJ databases">
        <title>Genome sequence of Rhizobiales bacterium strain IZ6.</title>
        <authorList>
            <person name="Nakai R."/>
            <person name="Naganuma T."/>
        </authorList>
    </citation>
    <scope>NUCLEOTIDE SEQUENCE [LARGE SCALE GENOMIC DNA]</scope>
    <source>
        <strain evidence="2 3">IZ6</strain>
    </source>
</reference>